<feature type="region of interest" description="Disordered" evidence="1">
    <location>
        <begin position="1"/>
        <end position="52"/>
    </location>
</feature>
<feature type="compositionally biased region" description="Polar residues" evidence="1">
    <location>
        <begin position="41"/>
        <end position="52"/>
    </location>
</feature>
<dbReference type="Proteomes" id="UP000269721">
    <property type="component" value="Unassembled WGS sequence"/>
</dbReference>
<feature type="non-terminal residue" evidence="2">
    <location>
        <position position="1"/>
    </location>
</feature>
<name>A0A4P9WE15_9FUNG</name>
<dbReference type="AlphaFoldDB" id="A0A4P9WE15"/>
<gene>
    <name evidence="2" type="ORF">BDK51DRAFT_40250</name>
</gene>
<dbReference type="EMBL" id="KZ996224">
    <property type="protein sequence ID" value="RKO89210.1"/>
    <property type="molecule type" value="Genomic_DNA"/>
</dbReference>
<sequence length="70" mass="7530">KNPGTAPLPKRKRTRSENAADNKQQLPAEKRPAGNGAVTDLSKSGASSQPQWQQMVENAVASIVSIRFSQ</sequence>
<reference evidence="3" key="1">
    <citation type="journal article" date="2018" name="Nat. Microbiol.">
        <title>Leveraging single-cell genomics to expand the fungal tree of life.</title>
        <authorList>
            <person name="Ahrendt S.R."/>
            <person name="Quandt C.A."/>
            <person name="Ciobanu D."/>
            <person name="Clum A."/>
            <person name="Salamov A."/>
            <person name="Andreopoulos B."/>
            <person name="Cheng J.F."/>
            <person name="Woyke T."/>
            <person name="Pelin A."/>
            <person name="Henrissat B."/>
            <person name="Reynolds N.K."/>
            <person name="Benny G.L."/>
            <person name="Smith M.E."/>
            <person name="James T.Y."/>
            <person name="Grigoriev I.V."/>
        </authorList>
    </citation>
    <scope>NUCLEOTIDE SEQUENCE [LARGE SCALE GENOMIC DNA]</scope>
</reference>
<feature type="non-terminal residue" evidence="2">
    <location>
        <position position="70"/>
    </location>
</feature>
<accession>A0A4P9WE15</accession>
<proteinExistence type="predicted"/>
<evidence type="ECO:0000313" key="3">
    <source>
        <dbReference type="Proteomes" id="UP000269721"/>
    </source>
</evidence>
<protein>
    <submittedName>
        <fullName evidence="2">Uncharacterized protein</fullName>
    </submittedName>
</protein>
<evidence type="ECO:0000313" key="2">
    <source>
        <dbReference type="EMBL" id="RKO89210.1"/>
    </source>
</evidence>
<keyword evidence="3" id="KW-1185">Reference proteome</keyword>
<evidence type="ECO:0000256" key="1">
    <source>
        <dbReference type="SAM" id="MobiDB-lite"/>
    </source>
</evidence>
<organism evidence="2 3">
    <name type="scientific">Blyttiomyces helicus</name>
    <dbReference type="NCBI Taxonomy" id="388810"/>
    <lineage>
        <taxon>Eukaryota</taxon>
        <taxon>Fungi</taxon>
        <taxon>Fungi incertae sedis</taxon>
        <taxon>Chytridiomycota</taxon>
        <taxon>Chytridiomycota incertae sedis</taxon>
        <taxon>Chytridiomycetes</taxon>
        <taxon>Chytridiomycetes incertae sedis</taxon>
        <taxon>Blyttiomyces</taxon>
    </lineage>
</organism>